<evidence type="ECO:0000256" key="2">
    <source>
        <dbReference type="SAM" id="SignalP"/>
    </source>
</evidence>
<feature type="chain" id="PRO_5047390032" evidence="2">
    <location>
        <begin position="23"/>
        <end position="182"/>
    </location>
</feature>
<dbReference type="InterPro" id="IPR019076">
    <property type="entry name" value="Spore_lipoprot_YhcN/YlaJ-like"/>
</dbReference>
<accession>A0ABY4CKU8</accession>
<dbReference type="PROSITE" id="PS51257">
    <property type="entry name" value="PROKAR_LIPOPROTEIN"/>
    <property type="match status" value="1"/>
</dbReference>
<dbReference type="NCBIfam" id="TIGR02898">
    <property type="entry name" value="spore_YhcN_YlaJ"/>
    <property type="match status" value="1"/>
</dbReference>
<feature type="region of interest" description="Disordered" evidence="1">
    <location>
        <begin position="28"/>
        <end position="72"/>
    </location>
</feature>
<feature type="compositionally biased region" description="Low complexity" evidence="1">
    <location>
        <begin position="34"/>
        <end position="43"/>
    </location>
</feature>
<proteinExistence type="predicted"/>
<protein>
    <submittedName>
        <fullName evidence="3">YhcN/YlaJ family sporulation lipoprotein</fullName>
    </submittedName>
</protein>
<keyword evidence="3" id="KW-0449">Lipoprotein</keyword>
<dbReference type="Pfam" id="PF09580">
    <property type="entry name" value="Spore_YhcN_YlaJ"/>
    <property type="match status" value="1"/>
</dbReference>
<gene>
    <name evidence="3" type="ORF">LSG31_18650</name>
</gene>
<name>A0ABY4CKU8_9BACL</name>
<evidence type="ECO:0000313" key="4">
    <source>
        <dbReference type="Proteomes" id="UP000830167"/>
    </source>
</evidence>
<keyword evidence="4" id="KW-1185">Reference proteome</keyword>
<reference evidence="3" key="1">
    <citation type="submission" date="2021-12" db="EMBL/GenBank/DDBJ databases">
        <title>Alicyclobacillaceae gen. nov., sp. nov., isolated from chalcocite enrichment system.</title>
        <authorList>
            <person name="Jiang Z."/>
        </authorList>
    </citation>
    <scope>NUCLEOTIDE SEQUENCE</scope>
    <source>
        <strain evidence="3">MYW30-H2</strain>
    </source>
</reference>
<dbReference type="InterPro" id="IPR014247">
    <property type="entry name" value="Spore_lipoprot_YhcN/YlaJ"/>
</dbReference>
<evidence type="ECO:0000256" key="1">
    <source>
        <dbReference type="SAM" id="MobiDB-lite"/>
    </source>
</evidence>
<keyword evidence="2" id="KW-0732">Signal</keyword>
<dbReference type="RefSeq" id="WP_347436563.1">
    <property type="nucleotide sequence ID" value="NZ_CP089291.1"/>
</dbReference>
<dbReference type="Proteomes" id="UP000830167">
    <property type="component" value="Chromosome"/>
</dbReference>
<sequence>MQKTKTWAIVLTVLAFGTSFVAGCGATQQAPERTPTGAYTAPAAPVPNPGMRNGTVNPAPDTRTPATGTNQQDLHTAKKIADALGKMPGIGGATVLVGYKTAYVAVNAKGQPSSAMTTQLKSSITAKVKQMDPTIQTVLITEDPDVFQHFQAYAKDINAGRPISGFWNQFQDIVHRIWPTQR</sequence>
<feature type="signal peptide" evidence="2">
    <location>
        <begin position="1"/>
        <end position="22"/>
    </location>
</feature>
<organism evidence="3 4">
    <name type="scientific">Fodinisporobacter ferrooxydans</name>
    <dbReference type="NCBI Taxonomy" id="2901836"/>
    <lineage>
        <taxon>Bacteria</taxon>
        <taxon>Bacillati</taxon>
        <taxon>Bacillota</taxon>
        <taxon>Bacilli</taxon>
        <taxon>Bacillales</taxon>
        <taxon>Alicyclobacillaceae</taxon>
        <taxon>Fodinisporobacter</taxon>
    </lineage>
</organism>
<dbReference type="EMBL" id="CP089291">
    <property type="protein sequence ID" value="UOF89871.1"/>
    <property type="molecule type" value="Genomic_DNA"/>
</dbReference>
<evidence type="ECO:0000313" key="3">
    <source>
        <dbReference type="EMBL" id="UOF89871.1"/>
    </source>
</evidence>